<dbReference type="Pfam" id="PF20043">
    <property type="entry name" value="DUF6445"/>
    <property type="match status" value="1"/>
</dbReference>
<evidence type="ECO:0000313" key="2">
    <source>
        <dbReference type="Proteomes" id="UP000219285"/>
    </source>
</evidence>
<evidence type="ECO:0000313" key="1">
    <source>
        <dbReference type="EMBL" id="QJR81362.1"/>
    </source>
</evidence>
<dbReference type="KEGG" id="apel:CA267_011525"/>
<dbReference type="RefSeq" id="WP_075607347.1">
    <property type="nucleotide sequence ID" value="NZ_CP052766.1"/>
</dbReference>
<protein>
    <submittedName>
        <fullName evidence="1">Uncharacterized protein</fullName>
    </submittedName>
</protein>
<sequence>MGSSMPERNAQPALPFINSAALWHVMKIGQERTRVILVDDFLTDLTALQHEAYTAQYDGEGGTYYPGIRAAMPTETTKAIMQACAGAISQTYQRPPTSHYHVYNGFYSVATTAPAALTPLQRIPHFDSVKDGDFAVMLYVNTGEFSGTGFYRHSSGFENISEARWPHFREARKQDATQAGEAKTGYFTGSDNAYTLMGSIAYRANRLVIYPASLLHSGLVKGRGDLAASPSSGRLTANLFVSVGG</sequence>
<proteinExistence type="predicted"/>
<dbReference type="EMBL" id="CP052766">
    <property type="protein sequence ID" value="QJR81362.1"/>
    <property type="molecule type" value="Genomic_DNA"/>
</dbReference>
<dbReference type="AlphaFoldDB" id="A0A6M4ME42"/>
<dbReference type="Proteomes" id="UP000219285">
    <property type="component" value="Chromosome"/>
</dbReference>
<organism evidence="1 2">
    <name type="scientific">Alteromonas pelagimontana</name>
    <dbReference type="NCBI Taxonomy" id="1858656"/>
    <lineage>
        <taxon>Bacteria</taxon>
        <taxon>Pseudomonadati</taxon>
        <taxon>Pseudomonadota</taxon>
        <taxon>Gammaproteobacteria</taxon>
        <taxon>Alteromonadales</taxon>
        <taxon>Alteromonadaceae</taxon>
        <taxon>Alteromonas/Salinimonas group</taxon>
        <taxon>Alteromonas</taxon>
    </lineage>
</organism>
<dbReference type="OrthoDB" id="4048724at2"/>
<keyword evidence="2" id="KW-1185">Reference proteome</keyword>
<name>A0A6M4ME42_9ALTE</name>
<accession>A0A6M4ME42</accession>
<reference evidence="1 2" key="2">
    <citation type="submission" date="2020-04" db="EMBL/GenBank/DDBJ databases">
        <title>Complete genome sequence of Alteromonas pelagimontana 5.12T.</title>
        <authorList>
            <person name="Sinha R.K."/>
            <person name="Krishnan K.P."/>
            <person name="Kurian J.P."/>
        </authorList>
    </citation>
    <scope>NUCLEOTIDE SEQUENCE [LARGE SCALE GENOMIC DNA]</scope>
    <source>
        <strain evidence="1 2">5.12</strain>
    </source>
</reference>
<gene>
    <name evidence="1" type="ORF">CA267_011525</name>
</gene>
<dbReference type="InterPro" id="IPR045617">
    <property type="entry name" value="DUF6445"/>
</dbReference>
<reference evidence="2" key="1">
    <citation type="submission" date="2014-12" db="EMBL/GenBank/DDBJ databases">
        <title>Complete genome sequence of a multi-drug resistant Klebsiella pneumoniae.</title>
        <authorList>
            <person name="Hua X."/>
            <person name="Chen Q."/>
            <person name="Li X."/>
            <person name="Feng Y."/>
            <person name="Ruan Z."/>
            <person name="Yu Y."/>
        </authorList>
    </citation>
    <scope>NUCLEOTIDE SEQUENCE [LARGE SCALE GENOMIC DNA]</scope>
    <source>
        <strain evidence="2">5.12</strain>
    </source>
</reference>